<dbReference type="CDD" id="cd00267">
    <property type="entry name" value="ABC_ATPase"/>
    <property type="match status" value="1"/>
</dbReference>
<accession>A0A3E0ME62</accession>
<sequence>MKVKIKNLGILKQAEFSLGDLTIICGGNNTGKTYATYALFGFLDNWRRLLTGPRFGLKEKIEQLLSDGVISLDLQEYVQQCESIITTGCQRYVQQIPEVFAANEERFKNVDFQIELNFDNIQFQDKYEKKISTAIWEIISISKPENEPYLSIALLTETETEKINLGGDFLEYIEYIISNSIQDIIFSQFFPRPFIASAERTGAAIFRKELNFARNRLLEEISKNSNFNPRELLFNVSQDYALPVKKNVDFTRQIETIVKKNSFIAENHPSILEDFADIIGGQYMITSNDELYYIPKGKKLRLSMDESSSAVRSLLDIGFYLRHEARIGDLLIVDEPELNLHPENQRRIAKLFARLINIGIKVFITTHSDYIIKEINTLIMLNHNKPHLKQIAAEEGYRQEELLSANQVKVYIAEEDSKMLKGQKRKTKFHTLNPAKIDPEMGIEARSFDTTIENMNRIQTAIIWGEE</sequence>
<proteinExistence type="predicted"/>
<dbReference type="InterPro" id="IPR041685">
    <property type="entry name" value="AAA_GajA/Old/RecF-like"/>
</dbReference>
<protein>
    <recommendedName>
        <fullName evidence="1">Endonuclease GajA/Old nuclease/RecF-like AAA domain-containing protein</fullName>
    </recommendedName>
</protein>
<dbReference type="Pfam" id="PF13175">
    <property type="entry name" value="AAA_15"/>
    <property type="match status" value="1"/>
</dbReference>
<dbReference type="PANTHER" id="PTHR43581">
    <property type="entry name" value="ATP/GTP PHOSPHATASE"/>
    <property type="match status" value="1"/>
</dbReference>
<name>A0A3E0ME62_9CHRO</name>
<dbReference type="Gene3D" id="3.40.50.300">
    <property type="entry name" value="P-loop containing nucleotide triphosphate hydrolases"/>
    <property type="match status" value="1"/>
</dbReference>
<dbReference type="EMBL" id="QQWD01000001">
    <property type="protein sequence ID" value="REJ58090.1"/>
    <property type="molecule type" value="Genomic_DNA"/>
</dbReference>
<evidence type="ECO:0000259" key="1">
    <source>
        <dbReference type="Pfam" id="PF13175"/>
    </source>
</evidence>
<reference evidence="2 3" key="1">
    <citation type="submission" date="2017-10" db="EMBL/GenBank/DDBJ databases">
        <title>A large-scale comparative metagenomic study reveals the eutrophication-driven functional interactions in six Microcystis-epibionts communities.</title>
        <authorList>
            <person name="Li Q."/>
            <person name="Lin F."/>
        </authorList>
    </citation>
    <scope>NUCLEOTIDE SEQUENCE [LARGE SCALE GENOMIC DNA]</scope>
    <source>
        <strain evidence="2">TW10</strain>
    </source>
</reference>
<dbReference type="Proteomes" id="UP000257002">
    <property type="component" value="Unassembled WGS sequence"/>
</dbReference>
<dbReference type="InterPro" id="IPR027417">
    <property type="entry name" value="P-loop_NTPase"/>
</dbReference>
<gene>
    <name evidence="2" type="ORF">DWQ51_00020</name>
</gene>
<dbReference type="AlphaFoldDB" id="A0A3E0ME62"/>
<evidence type="ECO:0000313" key="2">
    <source>
        <dbReference type="EMBL" id="REJ58090.1"/>
    </source>
</evidence>
<dbReference type="SUPFAM" id="SSF52540">
    <property type="entry name" value="P-loop containing nucleoside triphosphate hydrolases"/>
    <property type="match status" value="1"/>
</dbReference>
<organism evidence="2 3">
    <name type="scientific">Microcystis wesenbergii TW10</name>
    <dbReference type="NCBI Taxonomy" id="2060474"/>
    <lineage>
        <taxon>Bacteria</taxon>
        <taxon>Bacillati</taxon>
        <taxon>Cyanobacteriota</taxon>
        <taxon>Cyanophyceae</taxon>
        <taxon>Oscillatoriophycideae</taxon>
        <taxon>Chroococcales</taxon>
        <taxon>Microcystaceae</taxon>
        <taxon>Microcystis</taxon>
    </lineage>
</organism>
<dbReference type="PANTHER" id="PTHR43581:SF2">
    <property type="entry name" value="EXCINUCLEASE ATPASE SUBUNIT"/>
    <property type="match status" value="1"/>
</dbReference>
<feature type="domain" description="Endonuclease GajA/Old nuclease/RecF-like AAA" evidence="1">
    <location>
        <begin position="2"/>
        <end position="372"/>
    </location>
</feature>
<comment type="caution">
    <text evidence="2">The sequence shown here is derived from an EMBL/GenBank/DDBJ whole genome shotgun (WGS) entry which is preliminary data.</text>
</comment>
<evidence type="ECO:0000313" key="3">
    <source>
        <dbReference type="Proteomes" id="UP000257002"/>
    </source>
</evidence>
<dbReference type="InterPro" id="IPR051396">
    <property type="entry name" value="Bact_Antivir_Def_Nuclease"/>
</dbReference>